<dbReference type="OrthoDB" id="9799454at2"/>
<sequence>MRARDVMTSPVVTVTPTTTVKHAAELLDSHGFTTLPVVSADGGLLGVVTEADIVRDRFPRDPRFRHLHPAAVPPPNTVAGIMTTPAPRAAAGTDIADLVTTMRDNALRALPIVTGDRLVGITTRADLLHLLTRDDRALATALRHRLTLYGDPARWTIDVTDGTATITDTHDDPTDHHVAEVLATSIPGITSARVTRVTG</sequence>
<evidence type="ECO:0000313" key="4">
    <source>
        <dbReference type="EMBL" id="RLK59484.1"/>
    </source>
</evidence>
<accession>A0A421B549</accession>
<feature type="domain" description="CBS" evidence="3">
    <location>
        <begin position="82"/>
        <end position="138"/>
    </location>
</feature>
<evidence type="ECO:0000313" key="5">
    <source>
        <dbReference type="Proteomes" id="UP000282454"/>
    </source>
</evidence>
<dbReference type="Gene3D" id="3.10.580.10">
    <property type="entry name" value="CBS-domain"/>
    <property type="match status" value="1"/>
</dbReference>
<keyword evidence="5" id="KW-1185">Reference proteome</keyword>
<protein>
    <submittedName>
        <fullName evidence="4">CBS domain protein</fullName>
    </submittedName>
</protein>
<dbReference type="SMART" id="SM00116">
    <property type="entry name" value="CBS"/>
    <property type="match status" value="2"/>
</dbReference>
<evidence type="ECO:0000259" key="3">
    <source>
        <dbReference type="PROSITE" id="PS51371"/>
    </source>
</evidence>
<evidence type="ECO:0000256" key="2">
    <source>
        <dbReference type="PROSITE-ProRule" id="PRU00703"/>
    </source>
</evidence>
<gene>
    <name evidence="4" type="ORF">CLV68_3973</name>
</gene>
<keyword evidence="1 2" id="KW-0129">CBS domain</keyword>
<dbReference type="InterPro" id="IPR051257">
    <property type="entry name" value="Diverse_CBS-Domain"/>
</dbReference>
<dbReference type="Proteomes" id="UP000282454">
    <property type="component" value="Unassembled WGS sequence"/>
</dbReference>
<proteinExistence type="predicted"/>
<dbReference type="PANTHER" id="PTHR43080">
    <property type="entry name" value="CBS DOMAIN-CONTAINING PROTEIN CBSX3, MITOCHONDRIAL"/>
    <property type="match status" value="1"/>
</dbReference>
<dbReference type="PROSITE" id="PS51371">
    <property type="entry name" value="CBS"/>
    <property type="match status" value="2"/>
</dbReference>
<organism evidence="4 5">
    <name type="scientific">Actinokineospora cianjurensis</name>
    <dbReference type="NCBI Taxonomy" id="585224"/>
    <lineage>
        <taxon>Bacteria</taxon>
        <taxon>Bacillati</taxon>
        <taxon>Actinomycetota</taxon>
        <taxon>Actinomycetes</taxon>
        <taxon>Pseudonocardiales</taxon>
        <taxon>Pseudonocardiaceae</taxon>
        <taxon>Actinokineospora</taxon>
    </lineage>
</organism>
<dbReference type="AlphaFoldDB" id="A0A421B549"/>
<dbReference type="EMBL" id="RCDD01000002">
    <property type="protein sequence ID" value="RLK59484.1"/>
    <property type="molecule type" value="Genomic_DNA"/>
</dbReference>
<evidence type="ECO:0000256" key="1">
    <source>
        <dbReference type="ARBA" id="ARBA00023122"/>
    </source>
</evidence>
<dbReference type="PANTHER" id="PTHR43080:SF2">
    <property type="entry name" value="CBS DOMAIN-CONTAINING PROTEIN"/>
    <property type="match status" value="1"/>
</dbReference>
<dbReference type="SUPFAM" id="SSF54631">
    <property type="entry name" value="CBS-domain pair"/>
    <property type="match status" value="1"/>
</dbReference>
<name>A0A421B549_9PSEU</name>
<dbReference type="RefSeq" id="WP_121392249.1">
    <property type="nucleotide sequence ID" value="NZ_RCDD01000002.1"/>
</dbReference>
<dbReference type="InterPro" id="IPR000644">
    <property type="entry name" value="CBS_dom"/>
</dbReference>
<feature type="domain" description="CBS" evidence="3">
    <location>
        <begin position="7"/>
        <end position="63"/>
    </location>
</feature>
<comment type="caution">
    <text evidence="4">The sequence shown here is derived from an EMBL/GenBank/DDBJ whole genome shotgun (WGS) entry which is preliminary data.</text>
</comment>
<dbReference type="Pfam" id="PF00571">
    <property type="entry name" value="CBS"/>
    <property type="match status" value="2"/>
</dbReference>
<reference evidence="4 5" key="1">
    <citation type="submission" date="2018-10" db="EMBL/GenBank/DDBJ databases">
        <title>Genomic Encyclopedia of Archaeal and Bacterial Type Strains, Phase II (KMG-II): from individual species to whole genera.</title>
        <authorList>
            <person name="Goeker M."/>
        </authorList>
    </citation>
    <scope>NUCLEOTIDE SEQUENCE [LARGE SCALE GENOMIC DNA]</scope>
    <source>
        <strain evidence="4 5">DSM 45657</strain>
    </source>
</reference>
<dbReference type="InterPro" id="IPR046342">
    <property type="entry name" value="CBS_dom_sf"/>
</dbReference>